<reference evidence="2 3" key="1">
    <citation type="submission" date="2019-04" db="EMBL/GenBank/DDBJ databases">
        <title>Microbes associate with the intestines of laboratory mice.</title>
        <authorList>
            <person name="Navarre W."/>
            <person name="Wong E."/>
            <person name="Huang K.C."/>
            <person name="Tropini C."/>
            <person name="Ng K."/>
            <person name="Yu B."/>
        </authorList>
    </citation>
    <scope>NUCLEOTIDE SEQUENCE [LARGE SCALE GENOMIC DNA]</scope>
    <source>
        <strain evidence="2 3">NM87_A27A</strain>
    </source>
</reference>
<evidence type="ECO:0000313" key="3">
    <source>
        <dbReference type="Proteomes" id="UP000306798"/>
    </source>
</evidence>
<protein>
    <submittedName>
        <fullName evidence="2">MobC family plasmid mobilization relaxosome protein</fullName>
    </submittedName>
</protein>
<evidence type="ECO:0000259" key="1">
    <source>
        <dbReference type="Pfam" id="PF05713"/>
    </source>
</evidence>
<comment type="caution">
    <text evidence="2">The sequence shown here is derived from an EMBL/GenBank/DDBJ whole genome shotgun (WGS) entry which is preliminary data.</text>
</comment>
<sequence>MQQATHSYVRMLTHAGMGGLPGDPYPMVGEASRPRRGRWKQGAAVRRERRKEHVMNWSEHRSRHIRKELTFSPEEWQVVLANWQACHVDPRWERFGDWAREALSTVEIRPVTVRTDPAPLRGEIRRIGININEITRVANTSHTVTGTQISELTGMLAQVRGLLSALYDEAEQAALIARGGR</sequence>
<feature type="domain" description="Bacterial mobilisation" evidence="1">
    <location>
        <begin position="123"/>
        <end position="162"/>
    </location>
</feature>
<dbReference type="InterPro" id="IPR008687">
    <property type="entry name" value="MobC"/>
</dbReference>
<evidence type="ECO:0000313" key="2">
    <source>
        <dbReference type="EMBL" id="THG24293.1"/>
    </source>
</evidence>
<accession>A0A4S4F3W7</accession>
<name>A0A4S4F3W7_9BIFI</name>
<dbReference type="Pfam" id="PF05713">
    <property type="entry name" value="MobC"/>
    <property type="match status" value="1"/>
</dbReference>
<dbReference type="AlphaFoldDB" id="A0A4S4F3W7"/>
<organism evidence="2 3">
    <name type="scientific">Bifidobacterium pseudolongum</name>
    <dbReference type="NCBI Taxonomy" id="1694"/>
    <lineage>
        <taxon>Bacteria</taxon>
        <taxon>Bacillati</taxon>
        <taxon>Actinomycetota</taxon>
        <taxon>Actinomycetes</taxon>
        <taxon>Bifidobacteriales</taxon>
        <taxon>Bifidobacteriaceae</taxon>
        <taxon>Bifidobacterium</taxon>
    </lineage>
</organism>
<dbReference type="EMBL" id="SSTF01000031">
    <property type="protein sequence ID" value="THG24293.1"/>
    <property type="molecule type" value="Genomic_DNA"/>
</dbReference>
<gene>
    <name evidence="2" type="ORF">E5991_08665</name>
</gene>
<proteinExistence type="predicted"/>
<dbReference type="Proteomes" id="UP000306798">
    <property type="component" value="Unassembled WGS sequence"/>
</dbReference>